<reference evidence="3 4" key="1">
    <citation type="submission" date="2018-09" db="EMBL/GenBank/DDBJ databases">
        <title>Glutamicibacter mishrai S5-52T (LMG 29155T = KCTC 39846T).</title>
        <authorList>
            <person name="Das S.K."/>
        </authorList>
    </citation>
    <scope>NUCLEOTIDE SEQUENCE [LARGE SCALE GENOMIC DNA]</scope>
    <source>
        <strain evidence="3 4">S5-52</strain>
    </source>
</reference>
<dbReference type="CDD" id="cd07814">
    <property type="entry name" value="SRPBCC_CalC_Aha1-like"/>
    <property type="match status" value="1"/>
</dbReference>
<dbReference type="Pfam" id="PF08327">
    <property type="entry name" value="AHSA1"/>
    <property type="match status" value="1"/>
</dbReference>
<accession>A0A6H0SQV5</accession>
<dbReference type="SUPFAM" id="SSF55961">
    <property type="entry name" value="Bet v1-like"/>
    <property type="match status" value="1"/>
</dbReference>
<name>A0A6H0SQV5_9MICC</name>
<dbReference type="Proteomes" id="UP000502331">
    <property type="component" value="Chromosome"/>
</dbReference>
<organism evidence="3 4">
    <name type="scientific">Glutamicibacter mishrai</name>
    <dbReference type="NCBI Taxonomy" id="1775880"/>
    <lineage>
        <taxon>Bacteria</taxon>
        <taxon>Bacillati</taxon>
        <taxon>Actinomycetota</taxon>
        <taxon>Actinomycetes</taxon>
        <taxon>Micrococcales</taxon>
        <taxon>Micrococcaceae</taxon>
        <taxon>Glutamicibacter</taxon>
    </lineage>
</organism>
<evidence type="ECO:0000313" key="4">
    <source>
        <dbReference type="Proteomes" id="UP000502331"/>
    </source>
</evidence>
<sequence>MTEQEDLTRIEVEQFFPHPPAKLWKALTTPEIMEQCLMPNNFEPRVWHKFNFQTQPIEQTNFSGLIDCAVLELEPEKLLTISWADADSSNAMATTVSWTFQPEGNGTRLFLVHAGFDLDDPHQAMARNIMNGGWRRHVLRRFGELLDELS</sequence>
<protein>
    <submittedName>
        <fullName evidence="3">SRPBCC domain-containing protein</fullName>
    </submittedName>
</protein>
<evidence type="ECO:0000259" key="2">
    <source>
        <dbReference type="Pfam" id="PF08327"/>
    </source>
</evidence>
<keyword evidence="4" id="KW-1185">Reference proteome</keyword>
<proteinExistence type="inferred from homology"/>
<comment type="similarity">
    <text evidence="1">Belongs to the AHA1 family.</text>
</comment>
<dbReference type="InterPro" id="IPR023393">
    <property type="entry name" value="START-like_dom_sf"/>
</dbReference>
<dbReference type="Gene3D" id="3.30.530.20">
    <property type="match status" value="1"/>
</dbReference>
<feature type="domain" description="Activator of Hsp90 ATPase homologue 1/2-like C-terminal" evidence="2">
    <location>
        <begin position="18"/>
        <end position="146"/>
    </location>
</feature>
<dbReference type="EMBL" id="CP032549">
    <property type="protein sequence ID" value="QIV88357.1"/>
    <property type="molecule type" value="Genomic_DNA"/>
</dbReference>
<gene>
    <name evidence="3" type="ORF">D3791_15340</name>
</gene>
<evidence type="ECO:0000256" key="1">
    <source>
        <dbReference type="ARBA" id="ARBA00006817"/>
    </source>
</evidence>
<dbReference type="InterPro" id="IPR013538">
    <property type="entry name" value="ASHA1/2-like_C"/>
</dbReference>
<dbReference type="AlphaFoldDB" id="A0A6H0SQV5"/>
<evidence type="ECO:0000313" key="3">
    <source>
        <dbReference type="EMBL" id="QIV88357.1"/>
    </source>
</evidence>